<gene>
    <name evidence="1" type="ORF">MILVUS5_LOCUS8359</name>
</gene>
<name>A0ACB0J285_TRIPR</name>
<dbReference type="Proteomes" id="UP001177021">
    <property type="component" value="Unassembled WGS sequence"/>
</dbReference>
<reference evidence="1" key="1">
    <citation type="submission" date="2023-10" db="EMBL/GenBank/DDBJ databases">
        <authorList>
            <person name="Rodriguez Cubillos JULIANA M."/>
            <person name="De Vega J."/>
        </authorList>
    </citation>
    <scope>NUCLEOTIDE SEQUENCE</scope>
</reference>
<proteinExistence type="predicted"/>
<protein>
    <submittedName>
        <fullName evidence="1">Uncharacterized protein</fullName>
    </submittedName>
</protein>
<accession>A0ACB0J285</accession>
<evidence type="ECO:0000313" key="2">
    <source>
        <dbReference type="Proteomes" id="UP001177021"/>
    </source>
</evidence>
<comment type="caution">
    <text evidence="1">The sequence shown here is derived from an EMBL/GenBank/DDBJ whole genome shotgun (WGS) entry which is preliminary data.</text>
</comment>
<dbReference type="EMBL" id="CASHSV030000013">
    <property type="protein sequence ID" value="CAJ2638109.1"/>
    <property type="molecule type" value="Genomic_DNA"/>
</dbReference>
<evidence type="ECO:0000313" key="1">
    <source>
        <dbReference type="EMBL" id="CAJ2638109.1"/>
    </source>
</evidence>
<organism evidence="1 2">
    <name type="scientific">Trifolium pratense</name>
    <name type="common">Red clover</name>
    <dbReference type="NCBI Taxonomy" id="57577"/>
    <lineage>
        <taxon>Eukaryota</taxon>
        <taxon>Viridiplantae</taxon>
        <taxon>Streptophyta</taxon>
        <taxon>Embryophyta</taxon>
        <taxon>Tracheophyta</taxon>
        <taxon>Spermatophyta</taxon>
        <taxon>Magnoliopsida</taxon>
        <taxon>eudicotyledons</taxon>
        <taxon>Gunneridae</taxon>
        <taxon>Pentapetalae</taxon>
        <taxon>rosids</taxon>
        <taxon>fabids</taxon>
        <taxon>Fabales</taxon>
        <taxon>Fabaceae</taxon>
        <taxon>Papilionoideae</taxon>
        <taxon>50 kb inversion clade</taxon>
        <taxon>NPAAA clade</taxon>
        <taxon>Hologalegina</taxon>
        <taxon>IRL clade</taxon>
        <taxon>Trifolieae</taxon>
        <taxon>Trifolium</taxon>
    </lineage>
</organism>
<keyword evidence="2" id="KW-1185">Reference proteome</keyword>
<sequence length="177" mass="19369">MSSSESGGRVSSCQVEVENQGPLPPPSVPMTNMQTDGIKPLSGKPYFDVIISKTHLGPRYAVGPSGNICSTLPFVAVPTIINCRGKGWNMIYNGQNICKQFDRKGWGNFVKGNNLKLGDACVFELMEQSKDKIVFEVQILRGDFQFEFSGIGESEEMPVVLSEFPGTGERDAPFLID</sequence>